<evidence type="ECO:0000256" key="13">
    <source>
        <dbReference type="SAM" id="Phobius"/>
    </source>
</evidence>
<evidence type="ECO:0000259" key="14">
    <source>
        <dbReference type="PROSITE" id="PS51384"/>
    </source>
</evidence>
<dbReference type="PANTHER" id="PTHR32361:SF3">
    <property type="entry name" value="REDUCTASE, PUTATIVE (AFU_ORTHOLOGUE AFUA_6G13750)-RELATED"/>
    <property type="match status" value="1"/>
</dbReference>
<keyword evidence="5" id="KW-1003">Cell membrane</keyword>
<dbReference type="InterPro" id="IPR017927">
    <property type="entry name" value="FAD-bd_FR_type"/>
</dbReference>
<comment type="subcellular location">
    <subcellularLocation>
        <location evidence="1">Cell membrane</location>
        <topology evidence="1">Multi-pass membrane protein</topology>
    </subcellularLocation>
</comment>
<dbReference type="SFLD" id="SFLDG01168">
    <property type="entry name" value="Ferric_reductase_subgroup_(FRE"/>
    <property type="match status" value="1"/>
</dbReference>
<evidence type="ECO:0000313" key="15">
    <source>
        <dbReference type="EMBL" id="CEI67978.1"/>
    </source>
</evidence>
<dbReference type="CDD" id="cd06186">
    <property type="entry name" value="NOX_Duox_like_FAD_NADP"/>
    <property type="match status" value="1"/>
</dbReference>
<feature type="transmembrane region" description="Helical" evidence="13">
    <location>
        <begin position="239"/>
        <end position="258"/>
    </location>
</feature>
<keyword evidence="4" id="KW-0813">Transport</keyword>
<dbReference type="GeneID" id="37259694"/>
<dbReference type="GO" id="GO:0005886">
    <property type="term" value="C:plasma membrane"/>
    <property type="evidence" value="ECO:0007669"/>
    <property type="project" value="UniProtKB-SubCell"/>
</dbReference>
<dbReference type="SUPFAM" id="SSF63380">
    <property type="entry name" value="Riboflavin synthase domain-like"/>
    <property type="match status" value="1"/>
</dbReference>
<feature type="domain" description="FAD-binding FR-type" evidence="14">
    <location>
        <begin position="343"/>
        <end position="473"/>
    </location>
</feature>
<dbReference type="STRING" id="56646.A0A2L2TD10"/>
<dbReference type="KEGG" id="fvn:FVRRES_08055"/>
<name>A0A2L2TD10_9HYPO</name>
<accession>A0A2L2TD10</accession>
<dbReference type="RefSeq" id="XP_025591693.1">
    <property type="nucleotide sequence ID" value="XM_025736766.2"/>
</dbReference>
<dbReference type="Proteomes" id="UP000245910">
    <property type="component" value="Chromosome III"/>
</dbReference>
<feature type="transmembrane region" description="Helical" evidence="13">
    <location>
        <begin position="154"/>
        <end position="174"/>
    </location>
</feature>
<keyword evidence="16" id="KW-1185">Reference proteome</keyword>
<evidence type="ECO:0000256" key="8">
    <source>
        <dbReference type="ARBA" id="ARBA00022989"/>
    </source>
</evidence>
<comment type="catalytic activity">
    <reaction evidence="12">
        <text>2 a Fe(II)-siderophore + NADP(+) + H(+) = 2 a Fe(III)-siderophore + NADPH</text>
        <dbReference type="Rhea" id="RHEA:28795"/>
        <dbReference type="Rhea" id="RHEA-COMP:11342"/>
        <dbReference type="Rhea" id="RHEA-COMP:11344"/>
        <dbReference type="ChEBI" id="CHEBI:15378"/>
        <dbReference type="ChEBI" id="CHEBI:29033"/>
        <dbReference type="ChEBI" id="CHEBI:29034"/>
        <dbReference type="ChEBI" id="CHEBI:57783"/>
        <dbReference type="ChEBI" id="CHEBI:58349"/>
        <dbReference type="EC" id="1.16.1.9"/>
    </reaction>
</comment>
<dbReference type="EC" id="1.16.1.9" evidence="3"/>
<dbReference type="InterPro" id="IPR013121">
    <property type="entry name" value="Fe_red_NAD-bd_6"/>
</dbReference>
<evidence type="ECO:0000313" key="16">
    <source>
        <dbReference type="Proteomes" id="UP000245910"/>
    </source>
</evidence>
<dbReference type="Pfam" id="PF01794">
    <property type="entry name" value="Ferric_reduct"/>
    <property type="match status" value="1"/>
</dbReference>
<dbReference type="SFLD" id="SFLDS00052">
    <property type="entry name" value="Ferric_Reductase_Domain"/>
    <property type="match status" value="1"/>
</dbReference>
<evidence type="ECO:0000256" key="11">
    <source>
        <dbReference type="ARBA" id="ARBA00023136"/>
    </source>
</evidence>
<evidence type="ECO:0000256" key="6">
    <source>
        <dbReference type="ARBA" id="ARBA00022692"/>
    </source>
</evidence>
<dbReference type="InterPro" id="IPR013112">
    <property type="entry name" value="FAD-bd_8"/>
</dbReference>
<dbReference type="Pfam" id="PF08022">
    <property type="entry name" value="FAD_binding_8"/>
    <property type="match status" value="1"/>
</dbReference>
<evidence type="ECO:0000256" key="10">
    <source>
        <dbReference type="ARBA" id="ARBA00023065"/>
    </source>
</evidence>
<keyword evidence="10" id="KW-0406">Ion transport</keyword>
<organism evidence="15 16">
    <name type="scientific">Fusarium venenatum</name>
    <dbReference type="NCBI Taxonomy" id="56646"/>
    <lineage>
        <taxon>Eukaryota</taxon>
        <taxon>Fungi</taxon>
        <taxon>Dikarya</taxon>
        <taxon>Ascomycota</taxon>
        <taxon>Pezizomycotina</taxon>
        <taxon>Sordariomycetes</taxon>
        <taxon>Hypocreomycetidae</taxon>
        <taxon>Hypocreales</taxon>
        <taxon>Nectriaceae</taxon>
        <taxon>Fusarium</taxon>
    </lineage>
</organism>
<keyword evidence="8 13" id="KW-1133">Transmembrane helix</keyword>
<evidence type="ECO:0000256" key="2">
    <source>
        <dbReference type="ARBA" id="ARBA00006278"/>
    </source>
</evidence>
<dbReference type="InterPro" id="IPR017938">
    <property type="entry name" value="Riboflavin_synthase-like_b-brl"/>
</dbReference>
<proteinExistence type="inferred from homology"/>
<evidence type="ECO:0000256" key="5">
    <source>
        <dbReference type="ARBA" id="ARBA00022475"/>
    </source>
</evidence>
<feature type="transmembrane region" description="Helical" evidence="13">
    <location>
        <begin position="278"/>
        <end position="301"/>
    </location>
</feature>
<dbReference type="GO" id="GO:0052851">
    <property type="term" value="F:ferric-chelate reductase (NADPH) activity"/>
    <property type="evidence" value="ECO:0007669"/>
    <property type="project" value="UniProtKB-EC"/>
</dbReference>
<reference evidence="16" key="1">
    <citation type="submission" date="2014-10" db="EMBL/GenBank/DDBJ databases">
        <authorList>
            <person name="King R."/>
        </authorList>
    </citation>
    <scope>NUCLEOTIDE SEQUENCE [LARGE SCALE GENOMIC DNA]</scope>
    <source>
        <strain evidence="16">A3/5</strain>
    </source>
</reference>
<dbReference type="PROSITE" id="PS51384">
    <property type="entry name" value="FAD_FR"/>
    <property type="match status" value="1"/>
</dbReference>
<dbReference type="GO" id="GO:0006879">
    <property type="term" value="P:intracellular iron ion homeostasis"/>
    <property type="evidence" value="ECO:0007669"/>
    <property type="project" value="TreeGrafter"/>
</dbReference>
<dbReference type="SUPFAM" id="SSF52343">
    <property type="entry name" value="Ferredoxin reductase-like, C-terminal NADP-linked domain"/>
    <property type="match status" value="1"/>
</dbReference>
<evidence type="ECO:0000256" key="9">
    <source>
        <dbReference type="ARBA" id="ARBA00023002"/>
    </source>
</evidence>
<evidence type="ECO:0000256" key="1">
    <source>
        <dbReference type="ARBA" id="ARBA00004651"/>
    </source>
</evidence>
<evidence type="ECO:0000256" key="4">
    <source>
        <dbReference type="ARBA" id="ARBA00022448"/>
    </source>
</evidence>
<keyword evidence="11 13" id="KW-0472">Membrane</keyword>
<dbReference type="AlphaFoldDB" id="A0A2L2TD10"/>
<keyword evidence="7" id="KW-0249">Electron transport</keyword>
<feature type="transmembrane region" description="Helical" evidence="13">
    <location>
        <begin position="63"/>
        <end position="84"/>
    </location>
</feature>
<dbReference type="PANTHER" id="PTHR32361">
    <property type="entry name" value="FERRIC/CUPRIC REDUCTASE TRANSMEMBRANE COMPONENT"/>
    <property type="match status" value="1"/>
</dbReference>
<evidence type="ECO:0000256" key="12">
    <source>
        <dbReference type="ARBA" id="ARBA00048483"/>
    </source>
</evidence>
<dbReference type="GO" id="GO:0015677">
    <property type="term" value="P:copper ion import"/>
    <property type="evidence" value="ECO:0007669"/>
    <property type="project" value="TreeGrafter"/>
</dbReference>
<feature type="transmembrane region" description="Helical" evidence="13">
    <location>
        <begin position="203"/>
        <end position="227"/>
    </location>
</feature>
<comment type="similarity">
    <text evidence="2">Belongs to the ferric reductase (FRE) family.</text>
</comment>
<keyword evidence="6 13" id="KW-0812">Transmembrane</keyword>
<dbReference type="InterPro" id="IPR039261">
    <property type="entry name" value="FNR_nucleotide-bd"/>
</dbReference>
<dbReference type="OrthoDB" id="167398at2759"/>
<dbReference type="InterPro" id="IPR051410">
    <property type="entry name" value="Ferric/Cupric_Reductase"/>
</dbReference>
<protein>
    <recommendedName>
        <fullName evidence="3">ferric-chelate reductase (NADPH)</fullName>
        <ecNumber evidence="3">1.16.1.9</ecNumber>
    </recommendedName>
</protein>
<feature type="transmembrane region" description="Helical" evidence="13">
    <location>
        <begin position="313"/>
        <end position="328"/>
    </location>
</feature>
<sequence>MDTYGGPSFVSHLIRRQGYQSQNISDATHVVDYWGYAARVVPCANDPGTCEYFESVYGGHKRGMLYTGILWATIGGILITWAIARHFWYLSNVPQVSLAAQETSESSVDQENKAYTHQRGFFRRLTDAISATTRHYTLSESFGFIFGRTTRLQVIILTTLCGYLAIFTFAGIMYKEWVTPVKGHEGLFQRRSWVGSWSDRLGVLAYALTPFSVILASRESILSLLTGVPYQSFNFLHRWLGWVIFLQSLVHTIGWTVIEAHHYQPQPEVADKWIKQLYMIWGCVAMILLFLLVLLATPWGIRLTGYEFFRKSHYVLAMVYIGACWGHWQPLKVFMVPGLAIWLIDRGARLARSWLIHYQNLPDGSMGFRSASADITLFPDEQFGDITRLDFVHSQNPWKPGQHFYLCFPKSSVWQSHPFTPLSLPVEVDGTVKHSYVFRARGGETRKIAQMAAKGSASTSVVLQGPYGEDHSAHLTPDVNVLCVAGGTGIAYVLPVLLWLASQSPTANRQISLIWSVRRRHDVDWVRTELAKLASSPHNIDVKLYVTREDASPGTTADAETKDETAADTQYLPGFRDGQRPQSDTAVSNFLSQNVRGRTSVFTSGPGGMISDMRTAVARVNSGCDAWRGNDNANVQLICDDRLEW</sequence>
<keyword evidence="9" id="KW-0560">Oxidoreductase</keyword>
<dbReference type="InterPro" id="IPR013130">
    <property type="entry name" value="Fe3_Rdtase_TM_dom"/>
</dbReference>
<evidence type="ECO:0000256" key="7">
    <source>
        <dbReference type="ARBA" id="ARBA00022982"/>
    </source>
</evidence>
<dbReference type="GO" id="GO:0006826">
    <property type="term" value="P:iron ion transport"/>
    <property type="evidence" value="ECO:0007669"/>
    <property type="project" value="TreeGrafter"/>
</dbReference>
<dbReference type="EMBL" id="LN649231">
    <property type="protein sequence ID" value="CEI67978.1"/>
    <property type="molecule type" value="Genomic_DNA"/>
</dbReference>
<evidence type="ECO:0000256" key="3">
    <source>
        <dbReference type="ARBA" id="ARBA00012668"/>
    </source>
</evidence>
<dbReference type="Pfam" id="PF08030">
    <property type="entry name" value="NAD_binding_6"/>
    <property type="match status" value="1"/>
</dbReference>
<dbReference type="Gene3D" id="3.40.50.80">
    <property type="entry name" value="Nucleotide-binding domain of ferredoxin-NADP reductase (FNR) module"/>
    <property type="match status" value="1"/>
</dbReference>